<name>A0ABT0Z3T6_9FLAO</name>
<proteinExistence type="predicted"/>
<dbReference type="EMBL" id="JAMSCK010000004">
    <property type="protein sequence ID" value="MCM8570070.1"/>
    <property type="molecule type" value="Genomic_DNA"/>
</dbReference>
<evidence type="ECO:0000313" key="1">
    <source>
        <dbReference type="EMBL" id="MCM8570070.1"/>
    </source>
</evidence>
<dbReference type="Proteomes" id="UP001155077">
    <property type="component" value="Unassembled WGS sequence"/>
</dbReference>
<protein>
    <submittedName>
        <fullName evidence="1">ABC transporter ATPase</fullName>
    </submittedName>
</protein>
<comment type="caution">
    <text evidence="1">The sequence shown here is derived from an EMBL/GenBank/DDBJ whole genome shotgun (WGS) entry which is preliminary data.</text>
</comment>
<accession>A0ABT0Z3T6</accession>
<dbReference type="RefSeq" id="WP_252113820.1">
    <property type="nucleotide sequence ID" value="NZ_JAMSCK010000004.1"/>
</dbReference>
<evidence type="ECO:0000313" key="2">
    <source>
        <dbReference type="Proteomes" id="UP001155077"/>
    </source>
</evidence>
<keyword evidence="2" id="KW-1185">Reference proteome</keyword>
<gene>
    <name evidence="1" type="ORF">NE848_11825</name>
</gene>
<sequence length="162" mass="18777">MLVPFESLPGSSRVWIYQANRSFTEEEVQEISKKLDGFIEKWTAHGADLKASYEIKYKRFITIALDQQLNAASGCSIDASVNFIQQLEKEYDVDLLDKMNVSYKQGEFIAYKSLSDFRKMAKEKAVSPKTIVFNNLVNNKAEYLSDWEVPASESWHKRFMKR</sequence>
<reference evidence="1" key="1">
    <citation type="submission" date="2022-06" db="EMBL/GenBank/DDBJ databases">
        <title>Gramella sediminis sp. nov., isolated from deep-sea sediment of the Indian Ocean.</title>
        <authorList>
            <person name="Yang L."/>
        </authorList>
    </citation>
    <scope>NUCLEOTIDE SEQUENCE</scope>
    <source>
        <strain evidence="1">HMD3159</strain>
    </source>
</reference>
<organism evidence="1 2">
    <name type="scientific">Gramella jeungdoensis</name>
    <dbReference type="NCBI Taxonomy" id="708091"/>
    <lineage>
        <taxon>Bacteria</taxon>
        <taxon>Pseudomonadati</taxon>
        <taxon>Bacteroidota</taxon>
        <taxon>Flavobacteriia</taxon>
        <taxon>Flavobacteriales</taxon>
        <taxon>Flavobacteriaceae</taxon>
        <taxon>Christiangramia</taxon>
    </lineage>
</organism>